<evidence type="ECO:0000259" key="3">
    <source>
        <dbReference type="PROSITE" id="PS50235"/>
    </source>
</evidence>
<feature type="compositionally biased region" description="Basic residues" evidence="2">
    <location>
        <begin position="258"/>
        <end position="271"/>
    </location>
</feature>
<protein>
    <recommendedName>
        <fullName evidence="7">USP domain-containing protein</fullName>
    </recommendedName>
</protein>
<reference evidence="5" key="2">
    <citation type="submission" date="2020-02" db="EMBL/GenBank/DDBJ databases">
        <authorList>
            <person name="Gilchrist C.L.M."/>
            <person name="Chooi Y.-H."/>
        </authorList>
    </citation>
    <scope>NUCLEOTIDE SEQUENCE</scope>
    <source>
        <strain evidence="5">MST-FP2251</strain>
    </source>
</reference>
<dbReference type="InterPro" id="IPR038765">
    <property type="entry name" value="Papain-like_cys_pep_sf"/>
</dbReference>
<dbReference type="Gene3D" id="3.90.70.10">
    <property type="entry name" value="Cysteine proteinases"/>
    <property type="match status" value="1"/>
</dbReference>
<keyword evidence="6" id="KW-1185">Reference proteome</keyword>
<proteinExistence type="predicted"/>
<dbReference type="InterPro" id="IPR007527">
    <property type="entry name" value="Znf_SWIM"/>
</dbReference>
<dbReference type="SUPFAM" id="SSF54001">
    <property type="entry name" value="Cysteine proteinases"/>
    <property type="match status" value="1"/>
</dbReference>
<dbReference type="Pfam" id="PF00443">
    <property type="entry name" value="UCH"/>
    <property type="match status" value="1"/>
</dbReference>
<feature type="domain" description="SWIM-type" evidence="4">
    <location>
        <begin position="407"/>
        <end position="483"/>
    </location>
</feature>
<accession>A0AAD4GTR2</accession>
<dbReference type="EMBL" id="VCAU01000058">
    <property type="protein sequence ID" value="KAF9887683.1"/>
    <property type="molecule type" value="Genomic_DNA"/>
</dbReference>
<reference evidence="5" key="1">
    <citation type="journal article" date="2019" name="Beilstein J. Org. Chem.">
        <title>Nanangenines: drimane sesquiterpenoids as the dominant metabolite cohort of a novel Australian fungus, Aspergillus nanangensis.</title>
        <authorList>
            <person name="Lacey H.J."/>
            <person name="Gilchrist C.L.M."/>
            <person name="Crombie A."/>
            <person name="Kalaitzis J.A."/>
            <person name="Vuong D."/>
            <person name="Rutledge P.J."/>
            <person name="Turner P."/>
            <person name="Pitt J.I."/>
            <person name="Lacey E."/>
            <person name="Chooi Y.H."/>
            <person name="Piggott A.M."/>
        </authorList>
    </citation>
    <scope>NUCLEOTIDE SEQUENCE</scope>
    <source>
        <strain evidence="5">MST-FP2251</strain>
    </source>
</reference>
<dbReference type="PROSITE" id="PS50235">
    <property type="entry name" value="USP_3"/>
    <property type="match status" value="1"/>
</dbReference>
<organism evidence="5 6">
    <name type="scientific">Aspergillus nanangensis</name>
    <dbReference type="NCBI Taxonomy" id="2582783"/>
    <lineage>
        <taxon>Eukaryota</taxon>
        <taxon>Fungi</taxon>
        <taxon>Dikarya</taxon>
        <taxon>Ascomycota</taxon>
        <taxon>Pezizomycotina</taxon>
        <taxon>Eurotiomycetes</taxon>
        <taxon>Eurotiomycetidae</taxon>
        <taxon>Eurotiales</taxon>
        <taxon>Aspergillaceae</taxon>
        <taxon>Aspergillus</taxon>
        <taxon>Aspergillus subgen. Circumdati</taxon>
    </lineage>
</organism>
<dbReference type="InterPro" id="IPR001394">
    <property type="entry name" value="Peptidase_C19_UCH"/>
</dbReference>
<keyword evidence="1" id="KW-0862">Zinc</keyword>
<dbReference type="PROSITE" id="PS50966">
    <property type="entry name" value="ZF_SWIM"/>
    <property type="match status" value="1"/>
</dbReference>
<evidence type="ECO:0000313" key="5">
    <source>
        <dbReference type="EMBL" id="KAF9887683.1"/>
    </source>
</evidence>
<dbReference type="InterPro" id="IPR028889">
    <property type="entry name" value="USP"/>
</dbReference>
<evidence type="ECO:0000256" key="2">
    <source>
        <dbReference type="SAM" id="MobiDB-lite"/>
    </source>
</evidence>
<sequence>MITSDTIRVDEAKALDTGIYNLYAIIFHKGTSVYYGHYTAAVRCPDGTWAVLNDDEPVQRASNLEGVKKIMGDSFSSDAYLVAYQRLEDTADMVLEDLKTPDDTDGGDVRVELEGTIDLLGRDIGWNFGKQLILGPDAGPLIDLKPRAKVQHAKIQIKLTAWGNGDVLEGEITMSLKPGTAQSAFPETPGEMMDTEEDSLPDTRQNPGDLARDDSPPSWGRGSTASISSTDSLFNDMSTKKAISRAASQDSSPGKKPQGVRKSKRINKGAKKLSSYPASPEVSRHDDHFASLSTPLVQNQSHFSHQLGKIKPLMLTLHCLFPNELLLALDILDRGLVKRFVREAEHTINAISGDDPHAHSATSSPHEEPIVTAMDSMGDIFFVISTSSTPALSTVASPPKPFEQKGYEVRLQSWNCTCPSFALAAFRDLGPDPGTEDEHREYATAQHSHGISRYLFGGTLTRGSTRLSPPVCKHLLACFLTVRCPRMFGSVDQRAVVCTEGLAGCGAGWGG</sequence>
<keyword evidence="1" id="KW-0479">Metal-binding</keyword>
<dbReference type="GO" id="GO:0008270">
    <property type="term" value="F:zinc ion binding"/>
    <property type="evidence" value="ECO:0007669"/>
    <property type="project" value="UniProtKB-KW"/>
</dbReference>
<dbReference type="CDD" id="cd02257">
    <property type="entry name" value="Peptidase_C19"/>
    <property type="match status" value="1"/>
</dbReference>
<dbReference type="InterPro" id="IPR018200">
    <property type="entry name" value="USP_CS"/>
</dbReference>
<dbReference type="Proteomes" id="UP001194746">
    <property type="component" value="Unassembled WGS sequence"/>
</dbReference>
<feature type="compositionally biased region" description="Polar residues" evidence="2">
    <location>
        <begin position="221"/>
        <end position="237"/>
    </location>
</feature>
<gene>
    <name evidence="5" type="ORF">FE257_009776</name>
</gene>
<dbReference type="GO" id="GO:0016579">
    <property type="term" value="P:protein deubiquitination"/>
    <property type="evidence" value="ECO:0007669"/>
    <property type="project" value="InterPro"/>
</dbReference>
<name>A0AAD4GTR2_ASPNN</name>
<evidence type="ECO:0000256" key="1">
    <source>
        <dbReference type="PROSITE-ProRule" id="PRU00325"/>
    </source>
</evidence>
<feature type="domain" description="USP" evidence="3">
    <location>
        <begin position="1"/>
        <end position="87"/>
    </location>
</feature>
<dbReference type="PROSITE" id="PS00973">
    <property type="entry name" value="USP_2"/>
    <property type="match status" value="1"/>
</dbReference>
<evidence type="ECO:0008006" key="7">
    <source>
        <dbReference type="Google" id="ProtNLM"/>
    </source>
</evidence>
<dbReference type="AlphaFoldDB" id="A0AAD4GTR2"/>
<evidence type="ECO:0000313" key="6">
    <source>
        <dbReference type="Proteomes" id="UP001194746"/>
    </source>
</evidence>
<keyword evidence="1" id="KW-0863">Zinc-finger</keyword>
<feature type="region of interest" description="Disordered" evidence="2">
    <location>
        <begin position="178"/>
        <end position="286"/>
    </location>
</feature>
<dbReference type="GO" id="GO:0004843">
    <property type="term" value="F:cysteine-type deubiquitinase activity"/>
    <property type="evidence" value="ECO:0007669"/>
    <property type="project" value="InterPro"/>
</dbReference>
<evidence type="ECO:0000259" key="4">
    <source>
        <dbReference type="PROSITE" id="PS50966"/>
    </source>
</evidence>
<comment type="caution">
    <text evidence="5">The sequence shown here is derived from an EMBL/GenBank/DDBJ whole genome shotgun (WGS) entry which is preliminary data.</text>
</comment>